<dbReference type="GO" id="GO:0005886">
    <property type="term" value="C:plasma membrane"/>
    <property type="evidence" value="ECO:0007669"/>
    <property type="project" value="TreeGrafter"/>
</dbReference>
<dbReference type="InterPro" id="IPR050515">
    <property type="entry name" value="Beta-lactam/transpept"/>
</dbReference>
<dbReference type="Gene3D" id="3.40.710.10">
    <property type="entry name" value="DD-peptidase/beta-lactamase superfamily"/>
    <property type="match status" value="1"/>
</dbReference>
<keyword evidence="4 10" id="KW-0812">Transmembrane</keyword>
<gene>
    <name evidence="13" type="ORF">A2930_00155</name>
</gene>
<keyword evidence="6" id="KW-0573">Peptidoglycan synthesis</keyword>
<organism evidence="13 14">
    <name type="scientific">Candidatus Giovannonibacteria bacterium RIFCSPLOWO2_01_FULL_45_34</name>
    <dbReference type="NCBI Taxonomy" id="1798351"/>
    <lineage>
        <taxon>Bacteria</taxon>
        <taxon>Candidatus Giovannoniibacteriota</taxon>
    </lineage>
</organism>
<dbReference type="Pfam" id="PF00905">
    <property type="entry name" value="Transpeptidase"/>
    <property type="match status" value="1"/>
</dbReference>
<dbReference type="GO" id="GO:0071555">
    <property type="term" value="P:cell wall organization"/>
    <property type="evidence" value="ECO:0007669"/>
    <property type="project" value="TreeGrafter"/>
</dbReference>
<dbReference type="EMBL" id="MFID01000020">
    <property type="protein sequence ID" value="OGF81016.1"/>
    <property type="molecule type" value="Genomic_DNA"/>
</dbReference>
<evidence type="ECO:0000256" key="4">
    <source>
        <dbReference type="ARBA" id="ARBA00022692"/>
    </source>
</evidence>
<keyword evidence="7 10" id="KW-1133">Transmembrane helix</keyword>
<feature type="domain" description="Penicillin-binding protein transpeptidase" evidence="11">
    <location>
        <begin position="205"/>
        <end position="522"/>
    </location>
</feature>
<comment type="subcellular location">
    <subcellularLocation>
        <location evidence="2">Cell membrane</location>
    </subcellularLocation>
    <subcellularLocation>
        <location evidence="1">Membrane</location>
        <topology evidence="1">Single-pass membrane protein</topology>
    </subcellularLocation>
</comment>
<dbReference type="PANTHER" id="PTHR30627:SF2">
    <property type="entry name" value="PEPTIDOGLYCAN D,D-TRANSPEPTIDASE MRDA"/>
    <property type="match status" value="1"/>
</dbReference>
<feature type="domain" description="Penicillin-binding protein dimerisation" evidence="12">
    <location>
        <begin position="133"/>
        <end position="164"/>
    </location>
</feature>
<dbReference type="PANTHER" id="PTHR30627">
    <property type="entry name" value="PEPTIDOGLYCAN D,D-TRANSPEPTIDASE"/>
    <property type="match status" value="1"/>
</dbReference>
<dbReference type="STRING" id="1798351.A2930_00155"/>
<accession>A0A1F5WZD8</accession>
<comment type="caution">
    <text evidence="13">The sequence shown here is derived from an EMBL/GenBank/DDBJ whole genome shotgun (WGS) entry which is preliminary data.</text>
</comment>
<evidence type="ECO:0000313" key="14">
    <source>
        <dbReference type="Proteomes" id="UP000178114"/>
    </source>
</evidence>
<dbReference type="SUPFAM" id="SSF56519">
    <property type="entry name" value="Penicillin binding protein dimerisation domain"/>
    <property type="match status" value="1"/>
</dbReference>
<dbReference type="InterPro" id="IPR036138">
    <property type="entry name" value="PBP_dimer_sf"/>
</dbReference>
<evidence type="ECO:0000256" key="10">
    <source>
        <dbReference type="SAM" id="Phobius"/>
    </source>
</evidence>
<evidence type="ECO:0000259" key="12">
    <source>
        <dbReference type="Pfam" id="PF03717"/>
    </source>
</evidence>
<sequence length="558" mass="60663">MLFMRYKKNKRAEEIEVEEIFLDSKNMPGYHKENLEGRVENPVKSRIFTHLASVFLAIFFVFLGRAVYLQAVTGEALRERAEKNYLKISAIVPERGLIYDRNGKPLLENSTSTRKYFAEGFLHLVGYAKNEGGASGLEANYEDILKGTAGKSIEEVDAKGNIVSSGIGENPRAGTNLLTSIDKDLQIKLTEIIKSVADERGFTGGAGVVIDVRTGEILAMTSVPEFDPNLLGAGNKVSFEAIAGLINNPNKPFINRAVSGLYPPGSIVKPAVALGALKEGIIDPSKQILSTGSISIPNPYFPDKPSVFPDWKALGWVDMRSAIAYSSDVYFYEVGGGFQDQKGLGAFNLKKYFSLFGFGEPTGIDLQGEKTGFVPAPDNHKNPRAWTIGDTYHMAIGQGEMLVTPMQMAVYVASIASDGVMQYPHIVQAIVDNDKKVIEKLSYAPKKTNMLPKELFVIVKEGMRGSATYGTASGLSGLPIQVGAKTGTAEIGDTGRVHSWSIGFLPYEKPRLAYVILLESGSAQNLVGATYAASQMIGWMAGNNFLLKLDNDIILSMR</sequence>
<keyword evidence="8 10" id="KW-0472">Membrane</keyword>
<evidence type="ECO:0000256" key="7">
    <source>
        <dbReference type="ARBA" id="ARBA00022989"/>
    </source>
</evidence>
<evidence type="ECO:0000256" key="2">
    <source>
        <dbReference type="ARBA" id="ARBA00004236"/>
    </source>
</evidence>
<reference evidence="13 14" key="1">
    <citation type="journal article" date="2016" name="Nat. Commun.">
        <title>Thousands of microbial genomes shed light on interconnected biogeochemical processes in an aquifer system.</title>
        <authorList>
            <person name="Anantharaman K."/>
            <person name="Brown C.T."/>
            <person name="Hug L.A."/>
            <person name="Sharon I."/>
            <person name="Castelle C.J."/>
            <person name="Probst A.J."/>
            <person name="Thomas B.C."/>
            <person name="Singh A."/>
            <person name="Wilkins M.J."/>
            <person name="Karaoz U."/>
            <person name="Brodie E.L."/>
            <person name="Williams K.H."/>
            <person name="Hubbard S.S."/>
            <person name="Banfield J.F."/>
        </authorList>
    </citation>
    <scope>NUCLEOTIDE SEQUENCE [LARGE SCALE GENOMIC DNA]</scope>
</reference>
<feature type="transmembrane region" description="Helical" evidence="10">
    <location>
        <begin position="47"/>
        <end position="68"/>
    </location>
</feature>
<dbReference type="InterPro" id="IPR012338">
    <property type="entry name" value="Beta-lactam/transpept-like"/>
</dbReference>
<dbReference type="Gene3D" id="3.90.1310.10">
    <property type="entry name" value="Penicillin-binding protein 2a (Domain 2)"/>
    <property type="match status" value="1"/>
</dbReference>
<keyword evidence="9" id="KW-0961">Cell wall biogenesis/degradation</keyword>
<dbReference type="Pfam" id="PF03717">
    <property type="entry name" value="PBP_dimer"/>
    <property type="match status" value="1"/>
</dbReference>
<dbReference type="Proteomes" id="UP000178114">
    <property type="component" value="Unassembled WGS sequence"/>
</dbReference>
<keyword evidence="5" id="KW-0133">Cell shape</keyword>
<evidence type="ECO:0000256" key="3">
    <source>
        <dbReference type="ARBA" id="ARBA00022475"/>
    </source>
</evidence>
<evidence type="ECO:0000256" key="5">
    <source>
        <dbReference type="ARBA" id="ARBA00022960"/>
    </source>
</evidence>
<evidence type="ECO:0000256" key="9">
    <source>
        <dbReference type="ARBA" id="ARBA00023316"/>
    </source>
</evidence>
<dbReference type="AlphaFoldDB" id="A0A1F5WZD8"/>
<evidence type="ECO:0000313" key="13">
    <source>
        <dbReference type="EMBL" id="OGF81016.1"/>
    </source>
</evidence>
<name>A0A1F5WZD8_9BACT</name>
<evidence type="ECO:0000256" key="8">
    <source>
        <dbReference type="ARBA" id="ARBA00023136"/>
    </source>
</evidence>
<evidence type="ECO:0000256" key="6">
    <source>
        <dbReference type="ARBA" id="ARBA00022984"/>
    </source>
</evidence>
<protein>
    <submittedName>
        <fullName evidence="13">Uncharacterized protein</fullName>
    </submittedName>
</protein>
<evidence type="ECO:0000256" key="1">
    <source>
        <dbReference type="ARBA" id="ARBA00004167"/>
    </source>
</evidence>
<proteinExistence type="predicted"/>
<keyword evidence="3" id="KW-1003">Cell membrane</keyword>
<dbReference type="SUPFAM" id="SSF56601">
    <property type="entry name" value="beta-lactamase/transpeptidase-like"/>
    <property type="match status" value="1"/>
</dbReference>
<dbReference type="InterPro" id="IPR001460">
    <property type="entry name" value="PCN-bd_Tpept"/>
</dbReference>
<dbReference type="InterPro" id="IPR005311">
    <property type="entry name" value="PBP_dimer"/>
</dbReference>
<dbReference type="GO" id="GO:0008658">
    <property type="term" value="F:penicillin binding"/>
    <property type="evidence" value="ECO:0007669"/>
    <property type="project" value="InterPro"/>
</dbReference>
<evidence type="ECO:0000259" key="11">
    <source>
        <dbReference type="Pfam" id="PF00905"/>
    </source>
</evidence>